<evidence type="ECO:0000313" key="2">
    <source>
        <dbReference type="EMBL" id="KAH3821747.1"/>
    </source>
</evidence>
<feature type="compositionally biased region" description="Low complexity" evidence="1">
    <location>
        <begin position="92"/>
        <end position="103"/>
    </location>
</feature>
<keyword evidence="3" id="KW-1185">Reference proteome</keyword>
<comment type="caution">
    <text evidence="2">The sequence shown here is derived from an EMBL/GenBank/DDBJ whole genome shotgun (WGS) entry which is preliminary data.</text>
</comment>
<organism evidence="2 3">
    <name type="scientific">Dreissena polymorpha</name>
    <name type="common">Zebra mussel</name>
    <name type="synonym">Mytilus polymorpha</name>
    <dbReference type="NCBI Taxonomy" id="45954"/>
    <lineage>
        <taxon>Eukaryota</taxon>
        <taxon>Metazoa</taxon>
        <taxon>Spiralia</taxon>
        <taxon>Lophotrochozoa</taxon>
        <taxon>Mollusca</taxon>
        <taxon>Bivalvia</taxon>
        <taxon>Autobranchia</taxon>
        <taxon>Heteroconchia</taxon>
        <taxon>Euheterodonta</taxon>
        <taxon>Imparidentia</taxon>
        <taxon>Neoheterodontei</taxon>
        <taxon>Myida</taxon>
        <taxon>Dreissenoidea</taxon>
        <taxon>Dreissenidae</taxon>
        <taxon>Dreissena</taxon>
    </lineage>
</organism>
<gene>
    <name evidence="2" type="ORF">DPMN_123514</name>
</gene>
<dbReference type="Proteomes" id="UP000828390">
    <property type="component" value="Unassembled WGS sequence"/>
</dbReference>
<evidence type="ECO:0000313" key="3">
    <source>
        <dbReference type="Proteomes" id="UP000828390"/>
    </source>
</evidence>
<proteinExistence type="predicted"/>
<dbReference type="AlphaFoldDB" id="A0A9D4GXM1"/>
<protein>
    <submittedName>
        <fullName evidence="2">Uncharacterized protein</fullName>
    </submittedName>
</protein>
<accession>A0A9D4GXM1</accession>
<sequence length="192" mass="21234">MHVNKLPKVVISFIYVCGTSVLWKESTSLRRLYPKVLHGHELQYNNLADISIPWYCLHCDSLNRSAMIYDIPIHPEYDCHSSVNSSGMINSSKSTSVSLSPTTTDPPGDFSSDMAFATPNPSNSQSFTSTISIGSPALSSSPKLPNQAKPSKSKKSLRILNVNFRSARKKASIYLRSLKIQTRTLFSAQKHG</sequence>
<feature type="region of interest" description="Disordered" evidence="1">
    <location>
        <begin position="92"/>
        <end position="116"/>
    </location>
</feature>
<evidence type="ECO:0000256" key="1">
    <source>
        <dbReference type="SAM" id="MobiDB-lite"/>
    </source>
</evidence>
<name>A0A9D4GXM1_DREPO</name>
<reference evidence="2" key="1">
    <citation type="journal article" date="2019" name="bioRxiv">
        <title>The Genome of the Zebra Mussel, Dreissena polymorpha: A Resource for Invasive Species Research.</title>
        <authorList>
            <person name="McCartney M.A."/>
            <person name="Auch B."/>
            <person name="Kono T."/>
            <person name="Mallez S."/>
            <person name="Zhang Y."/>
            <person name="Obille A."/>
            <person name="Becker A."/>
            <person name="Abrahante J.E."/>
            <person name="Garbe J."/>
            <person name="Badalamenti J.P."/>
            <person name="Herman A."/>
            <person name="Mangelson H."/>
            <person name="Liachko I."/>
            <person name="Sullivan S."/>
            <person name="Sone E.D."/>
            <person name="Koren S."/>
            <person name="Silverstein K.A.T."/>
            <person name="Beckman K.B."/>
            <person name="Gohl D.M."/>
        </authorList>
    </citation>
    <scope>NUCLEOTIDE SEQUENCE</scope>
    <source>
        <strain evidence="2">Duluth1</strain>
        <tissue evidence="2">Whole animal</tissue>
    </source>
</reference>
<reference evidence="2" key="2">
    <citation type="submission" date="2020-11" db="EMBL/GenBank/DDBJ databases">
        <authorList>
            <person name="McCartney M.A."/>
            <person name="Auch B."/>
            <person name="Kono T."/>
            <person name="Mallez S."/>
            <person name="Becker A."/>
            <person name="Gohl D.M."/>
            <person name="Silverstein K.A.T."/>
            <person name="Koren S."/>
            <person name="Bechman K.B."/>
            <person name="Herman A."/>
            <person name="Abrahante J.E."/>
            <person name="Garbe J."/>
        </authorList>
    </citation>
    <scope>NUCLEOTIDE SEQUENCE</scope>
    <source>
        <strain evidence="2">Duluth1</strain>
        <tissue evidence="2">Whole animal</tissue>
    </source>
</reference>
<dbReference type="EMBL" id="JAIWYP010000005">
    <property type="protein sequence ID" value="KAH3821747.1"/>
    <property type="molecule type" value="Genomic_DNA"/>
</dbReference>